<dbReference type="Pfam" id="PF00149">
    <property type="entry name" value="Metallophos"/>
    <property type="match status" value="1"/>
</dbReference>
<comment type="caution">
    <text evidence="5">The sequence shown here is derived from an EMBL/GenBank/DDBJ whole genome shotgun (WGS) entry which is preliminary data.</text>
</comment>
<dbReference type="PRINTS" id="PR01607">
    <property type="entry name" value="APYRASEFAMLY"/>
</dbReference>
<dbReference type="SUPFAM" id="SSF56300">
    <property type="entry name" value="Metallo-dependent phosphatases"/>
    <property type="match status" value="1"/>
</dbReference>
<protein>
    <submittedName>
        <fullName evidence="5">Bifunctional metallophosphatase/5'-nucleotidase</fullName>
    </submittedName>
</protein>
<dbReference type="OrthoDB" id="9793179at2"/>
<accession>A0A3D8PTT4</accession>
<reference evidence="6" key="1">
    <citation type="submission" date="2017-11" db="EMBL/GenBank/DDBJ databases">
        <authorList>
            <person name="Zhu W."/>
        </authorList>
    </citation>
    <scope>NUCLEOTIDE SEQUENCE [LARGE SCALE GENOMIC DNA]</scope>
    <source>
        <strain evidence="6">CAU 1183</strain>
    </source>
</reference>
<dbReference type="PANTHER" id="PTHR11575:SF24">
    <property type="entry name" value="5'-NUCLEOTIDASE"/>
    <property type="match status" value="1"/>
</dbReference>
<gene>
    <name evidence="5" type="ORF">CWR48_10275</name>
</gene>
<dbReference type="GO" id="GO:0000166">
    <property type="term" value="F:nucleotide binding"/>
    <property type="evidence" value="ECO:0007669"/>
    <property type="project" value="UniProtKB-KW"/>
</dbReference>
<name>A0A3D8PTT4_9BACI</name>
<feature type="domain" description="Calcineurin-like phosphoesterase" evidence="3">
    <location>
        <begin position="8"/>
        <end position="205"/>
    </location>
</feature>
<evidence type="ECO:0000313" key="5">
    <source>
        <dbReference type="EMBL" id="RDW18701.1"/>
    </source>
</evidence>
<evidence type="ECO:0000256" key="1">
    <source>
        <dbReference type="ARBA" id="ARBA00022729"/>
    </source>
</evidence>
<dbReference type="InterPro" id="IPR004843">
    <property type="entry name" value="Calcineurin-like_PHP"/>
</dbReference>
<dbReference type="InterPro" id="IPR029052">
    <property type="entry name" value="Metallo-depent_PP-like"/>
</dbReference>
<comment type="similarity">
    <text evidence="2">Belongs to the 5'-nucleotidase family.</text>
</comment>
<keyword evidence="1" id="KW-0732">Signal</keyword>
<dbReference type="EMBL" id="PIOC01000016">
    <property type="protein sequence ID" value="RDW18701.1"/>
    <property type="molecule type" value="Genomic_DNA"/>
</dbReference>
<proteinExistence type="inferred from homology"/>
<evidence type="ECO:0000259" key="4">
    <source>
        <dbReference type="Pfam" id="PF02872"/>
    </source>
</evidence>
<dbReference type="SUPFAM" id="SSF55816">
    <property type="entry name" value="5'-nucleotidase (syn. UDP-sugar hydrolase), C-terminal domain"/>
    <property type="match status" value="1"/>
</dbReference>
<keyword evidence="6" id="KW-1185">Reference proteome</keyword>
<dbReference type="InterPro" id="IPR008334">
    <property type="entry name" value="5'-Nucleotdase_C"/>
</dbReference>
<dbReference type="CDD" id="cd00845">
    <property type="entry name" value="MPP_UshA_N_like"/>
    <property type="match status" value="1"/>
</dbReference>
<dbReference type="Pfam" id="PF02872">
    <property type="entry name" value="5_nucleotid_C"/>
    <property type="match status" value="1"/>
</dbReference>
<dbReference type="Proteomes" id="UP000257143">
    <property type="component" value="Unassembled WGS sequence"/>
</dbReference>
<dbReference type="PIRSF" id="PIRSF036361">
    <property type="entry name" value="YunD"/>
    <property type="match status" value="1"/>
</dbReference>
<dbReference type="GO" id="GO:0016787">
    <property type="term" value="F:hydrolase activity"/>
    <property type="evidence" value="ECO:0007669"/>
    <property type="project" value="UniProtKB-KW"/>
</dbReference>
<keyword evidence="2" id="KW-0547">Nucleotide-binding</keyword>
<keyword evidence="2" id="KW-0378">Hydrolase</keyword>
<evidence type="ECO:0000259" key="3">
    <source>
        <dbReference type="Pfam" id="PF00149"/>
    </source>
</evidence>
<sequence>MEEKLFIYYTNDFHSNFEQWPRVAGFLEEAKSNRRERGEPYWIFDIGDHVDRVHPISEASMGKANIQLMSQLGYDLVTIGNNEGITLSHDDLYHLYDQADFDVVCSNLHSLDEQEPDWLKQNKIIETDSGIKIGVIGLTAPFNDYYDLLNWHVSPQYEALDKYVKQLKQSADIIILLSHLGISEDQEIARRYADIDLIIGGHTHHLLRTGENINQTLITAAGKHSYFIGEVMLTWDHELHKLVKKEAYATNISEVPKDLVTEQILYQMQVKADQQLGKPIVHLEEPIEVKWFQDTKILKELTNTLKEWTMADCAMLNAGLLLDELPAGDITYGDVHRICPHPINPVVVELRGNELLEVIRAAFTKDFMELKLKGFGFRGEVLGRMMFSSIQVETAFRDNGEEYVVDAVFDGGIPFDAERTYTVATADTFTFGRLLPEIARSETKHYFLPEFLRDLLAATLRDKFAME</sequence>
<dbReference type="AlphaFoldDB" id="A0A3D8PTT4"/>
<dbReference type="RefSeq" id="WP_115773161.1">
    <property type="nucleotide sequence ID" value="NZ_PIOC01000016.1"/>
</dbReference>
<dbReference type="PANTHER" id="PTHR11575">
    <property type="entry name" value="5'-NUCLEOTIDASE-RELATED"/>
    <property type="match status" value="1"/>
</dbReference>
<dbReference type="InterPro" id="IPR036907">
    <property type="entry name" value="5'-Nucleotdase_C_sf"/>
</dbReference>
<feature type="domain" description="5'-Nucleotidase C-terminal" evidence="4">
    <location>
        <begin position="290"/>
        <end position="428"/>
    </location>
</feature>
<evidence type="ECO:0000256" key="2">
    <source>
        <dbReference type="RuleBase" id="RU362119"/>
    </source>
</evidence>
<dbReference type="Gene3D" id="3.90.780.10">
    <property type="entry name" value="5'-Nucleotidase, C-terminal domain"/>
    <property type="match status" value="1"/>
</dbReference>
<dbReference type="Gene3D" id="3.60.21.10">
    <property type="match status" value="1"/>
</dbReference>
<dbReference type="GO" id="GO:0009166">
    <property type="term" value="P:nucleotide catabolic process"/>
    <property type="evidence" value="ECO:0007669"/>
    <property type="project" value="InterPro"/>
</dbReference>
<organism evidence="5 6">
    <name type="scientific">Oceanobacillus arenosus</name>
    <dbReference type="NCBI Taxonomy" id="1229153"/>
    <lineage>
        <taxon>Bacteria</taxon>
        <taxon>Bacillati</taxon>
        <taxon>Bacillota</taxon>
        <taxon>Bacilli</taxon>
        <taxon>Bacillales</taxon>
        <taxon>Bacillaceae</taxon>
        <taxon>Oceanobacillus</taxon>
    </lineage>
</organism>
<evidence type="ECO:0000313" key="6">
    <source>
        <dbReference type="Proteomes" id="UP000257143"/>
    </source>
</evidence>
<dbReference type="InterPro" id="IPR006179">
    <property type="entry name" value="5_nucleotidase/apyrase"/>
</dbReference>
<dbReference type="InterPro" id="IPR011240">
    <property type="entry name" value="Pesterase_YunD"/>
</dbReference>